<organism evidence="9 10">
    <name type="scientific">Amycolatopsis orientalis</name>
    <name type="common">Nocardia orientalis</name>
    <dbReference type="NCBI Taxonomy" id="31958"/>
    <lineage>
        <taxon>Bacteria</taxon>
        <taxon>Bacillati</taxon>
        <taxon>Actinomycetota</taxon>
        <taxon>Actinomycetes</taxon>
        <taxon>Pseudonocardiales</taxon>
        <taxon>Pseudonocardiaceae</taxon>
        <taxon>Amycolatopsis</taxon>
    </lineage>
</organism>
<accession>A0A193BYE7</accession>
<keyword evidence="3" id="KW-0731">Sigma factor</keyword>
<feature type="domain" description="Putative zinc-finger" evidence="8">
    <location>
        <begin position="227"/>
        <end position="261"/>
    </location>
</feature>
<evidence type="ECO:0000256" key="4">
    <source>
        <dbReference type="ARBA" id="ARBA00023125"/>
    </source>
</evidence>
<dbReference type="Pfam" id="PF04542">
    <property type="entry name" value="Sigma70_r2"/>
    <property type="match status" value="1"/>
</dbReference>
<name>A0A193BYE7_AMYOR</name>
<evidence type="ECO:0000259" key="8">
    <source>
        <dbReference type="Pfam" id="PF13490"/>
    </source>
</evidence>
<dbReference type="InterPro" id="IPR036388">
    <property type="entry name" value="WH-like_DNA-bd_sf"/>
</dbReference>
<dbReference type="Proteomes" id="UP000093695">
    <property type="component" value="Chromosome"/>
</dbReference>
<dbReference type="SUPFAM" id="SSF88946">
    <property type="entry name" value="Sigma2 domain of RNA polymerase sigma factors"/>
    <property type="match status" value="1"/>
</dbReference>
<dbReference type="KEGG" id="aori:SD37_17120"/>
<dbReference type="InterPro" id="IPR013324">
    <property type="entry name" value="RNA_pol_sigma_r3/r4-like"/>
</dbReference>
<feature type="compositionally biased region" description="Low complexity" evidence="6">
    <location>
        <begin position="333"/>
        <end position="351"/>
    </location>
</feature>
<dbReference type="SUPFAM" id="SSF88659">
    <property type="entry name" value="Sigma3 and sigma4 domains of RNA polymerase sigma factors"/>
    <property type="match status" value="1"/>
</dbReference>
<dbReference type="NCBIfam" id="TIGR02937">
    <property type="entry name" value="sigma70-ECF"/>
    <property type="match status" value="1"/>
</dbReference>
<proteinExistence type="inferred from homology"/>
<dbReference type="GO" id="GO:0003677">
    <property type="term" value="F:DNA binding"/>
    <property type="evidence" value="ECO:0007669"/>
    <property type="project" value="UniProtKB-KW"/>
</dbReference>
<gene>
    <name evidence="9" type="ORF">SD37_17120</name>
</gene>
<keyword evidence="2" id="KW-0805">Transcription regulation</keyword>
<dbReference type="PANTHER" id="PTHR43133:SF8">
    <property type="entry name" value="RNA POLYMERASE SIGMA FACTOR HI_1459-RELATED"/>
    <property type="match status" value="1"/>
</dbReference>
<feature type="compositionally biased region" description="Low complexity" evidence="6">
    <location>
        <begin position="358"/>
        <end position="394"/>
    </location>
</feature>
<evidence type="ECO:0000259" key="7">
    <source>
        <dbReference type="Pfam" id="PF04542"/>
    </source>
</evidence>
<dbReference type="STRING" id="31958.SD37_17120"/>
<evidence type="ECO:0000256" key="3">
    <source>
        <dbReference type="ARBA" id="ARBA00023082"/>
    </source>
</evidence>
<comment type="similarity">
    <text evidence="1">Belongs to the sigma-70 factor family. ECF subfamily.</text>
</comment>
<evidence type="ECO:0000313" key="10">
    <source>
        <dbReference type="Proteomes" id="UP000093695"/>
    </source>
</evidence>
<dbReference type="eggNOG" id="COG1595">
    <property type="taxonomic scope" value="Bacteria"/>
</dbReference>
<feature type="region of interest" description="Disordered" evidence="6">
    <location>
        <begin position="331"/>
        <end position="412"/>
    </location>
</feature>
<dbReference type="Pfam" id="PF13490">
    <property type="entry name" value="zf-HC2"/>
    <property type="match status" value="1"/>
</dbReference>
<dbReference type="InterPro" id="IPR041916">
    <property type="entry name" value="Anti_sigma_zinc_sf"/>
</dbReference>
<dbReference type="EMBL" id="CP016174">
    <property type="protein sequence ID" value="ANN17193.1"/>
    <property type="molecule type" value="Genomic_DNA"/>
</dbReference>
<dbReference type="AlphaFoldDB" id="A0A193BYE7"/>
<protein>
    <recommendedName>
        <fullName evidence="11">RNA polymerase subunit sigma</fullName>
    </recommendedName>
</protein>
<dbReference type="InterPro" id="IPR027383">
    <property type="entry name" value="Znf_put"/>
</dbReference>
<dbReference type="InterPro" id="IPR013325">
    <property type="entry name" value="RNA_pol_sigma_r2"/>
</dbReference>
<dbReference type="InterPro" id="IPR014284">
    <property type="entry name" value="RNA_pol_sigma-70_dom"/>
</dbReference>
<keyword evidence="5" id="KW-0804">Transcription</keyword>
<reference evidence="9 10" key="1">
    <citation type="journal article" date="2015" name="Genome Announc.">
        <title>Draft Genome Sequence of Norvancomycin-Producing Strain Amycolatopsis orientalis CPCC200066.</title>
        <authorList>
            <person name="Lei X."/>
            <person name="Yuan F."/>
            <person name="Shi Y."/>
            <person name="Li X."/>
            <person name="Wang L."/>
            <person name="Hong B."/>
        </authorList>
    </citation>
    <scope>NUCLEOTIDE SEQUENCE [LARGE SCALE GENOMIC DNA]</scope>
    <source>
        <strain evidence="9 10">B-37</strain>
    </source>
</reference>
<dbReference type="GO" id="GO:0006352">
    <property type="term" value="P:DNA-templated transcription initiation"/>
    <property type="evidence" value="ECO:0007669"/>
    <property type="project" value="InterPro"/>
</dbReference>
<dbReference type="InterPro" id="IPR007627">
    <property type="entry name" value="RNA_pol_sigma70_r2"/>
</dbReference>
<evidence type="ECO:0000256" key="2">
    <source>
        <dbReference type="ARBA" id="ARBA00023015"/>
    </source>
</evidence>
<evidence type="ECO:0008006" key="11">
    <source>
        <dbReference type="Google" id="ProtNLM"/>
    </source>
</evidence>
<dbReference type="GO" id="GO:0016987">
    <property type="term" value="F:sigma factor activity"/>
    <property type="evidence" value="ECO:0007669"/>
    <property type="project" value="UniProtKB-KW"/>
</dbReference>
<dbReference type="Gene3D" id="1.10.10.10">
    <property type="entry name" value="Winged helix-like DNA-binding domain superfamily/Winged helix DNA-binding domain"/>
    <property type="match status" value="1"/>
</dbReference>
<keyword evidence="4" id="KW-0238">DNA-binding</keyword>
<sequence>MLGHLDERDVERWRAGDANAMRADLDDALGIGEQPSPLSDAELIEAVRGGTVQAYGSLYARHVQAARNLALQLAKSSADAEDLVSDAFAKVLITLRAGGGPGSAFRPYLLTTVRYAAYDRFRQQRRLELADDLEAVPGAERVTSLPFRDTAVAGLERALITRAFADLPERWQNVLWHTAIENRSPDELASTFGLTPNGVAALAYRAREGLRKAYLQAHVTGEPAERCQAAVGKLGAWTRGGLSRRESIQLNAHLDECAACQAVATELADVNGALRGIVAPIVLGAGAAGYLAATAKASASAVTAPAVLGAAASAVVFAVAVGIGTLGPPPRAGAPATAAAPPASSSSAGTPTTPPPGGASAPTSTVGATTPSTTGRPSATTPVTTTTTTAATAPSLVAEGPSGFTMSTGGPPSDFPITVRNTGSAPAAPMTVTLTLPDGVKVVGPGDPPAGSIGCPAGSGTVTCTAKQQLPPDTSVTFVFRLLAGPKAADGTLTATTGAVRVEVPLTVKGKK</sequence>
<feature type="domain" description="RNA polymerase sigma-70 region 2" evidence="7">
    <location>
        <begin position="58"/>
        <end position="126"/>
    </location>
</feature>
<dbReference type="InterPro" id="IPR039425">
    <property type="entry name" value="RNA_pol_sigma-70-like"/>
</dbReference>
<evidence type="ECO:0000256" key="1">
    <source>
        <dbReference type="ARBA" id="ARBA00010641"/>
    </source>
</evidence>
<dbReference type="PANTHER" id="PTHR43133">
    <property type="entry name" value="RNA POLYMERASE ECF-TYPE SIGMA FACTO"/>
    <property type="match status" value="1"/>
</dbReference>
<dbReference type="Gene3D" id="1.10.10.1320">
    <property type="entry name" value="Anti-sigma factor, zinc-finger domain"/>
    <property type="match status" value="1"/>
</dbReference>
<keyword evidence="10" id="KW-1185">Reference proteome</keyword>
<evidence type="ECO:0000256" key="6">
    <source>
        <dbReference type="SAM" id="MobiDB-lite"/>
    </source>
</evidence>
<dbReference type="Gene3D" id="1.10.1740.10">
    <property type="match status" value="1"/>
</dbReference>
<evidence type="ECO:0000313" key="9">
    <source>
        <dbReference type="EMBL" id="ANN17193.1"/>
    </source>
</evidence>
<evidence type="ECO:0000256" key="5">
    <source>
        <dbReference type="ARBA" id="ARBA00023163"/>
    </source>
</evidence>